<comment type="caution">
    <text evidence="1">The sequence shown here is derived from an EMBL/GenBank/DDBJ whole genome shotgun (WGS) entry which is preliminary data.</text>
</comment>
<accession>A0A8H4UJR3</accession>
<organism evidence="1 2">
    <name type="scientific">Fusarium zealandicum</name>
    <dbReference type="NCBI Taxonomy" id="1053134"/>
    <lineage>
        <taxon>Eukaryota</taxon>
        <taxon>Fungi</taxon>
        <taxon>Dikarya</taxon>
        <taxon>Ascomycota</taxon>
        <taxon>Pezizomycotina</taxon>
        <taxon>Sordariomycetes</taxon>
        <taxon>Hypocreomycetidae</taxon>
        <taxon>Hypocreales</taxon>
        <taxon>Nectriaceae</taxon>
        <taxon>Fusarium</taxon>
        <taxon>Fusarium staphyleae species complex</taxon>
    </lineage>
</organism>
<dbReference type="Proteomes" id="UP000635477">
    <property type="component" value="Unassembled WGS sequence"/>
</dbReference>
<evidence type="ECO:0000313" key="2">
    <source>
        <dbReference type="Proteomes" id="UP000635477"/>
    </source>
</evidence>
<gene>
    <name evidence="1" type="ORF">FZEAL_5893</name>
</gene>
<sequence>MVYYALLKWQTNEYYWRYLLAAPNSETIDEWWRVVSEKDECNFKRLAPDFYSWDKKKEVYDAAPEFMNRIMFSLLQERDGKIICTISQPERANVVSGGSYYIRSKSNPEYYWLEKDGKVWSTKLGRTRFVLRIEGAKDMDNTVLIGTDSISIAPVGARQKYVDISDEGELVVSGHSSHMYYSDLKRSFLAQGEHGQGSPSLAITKVGESGEEWELVE</sequence>
<reference evidence="1" key="2">
    <citation type="submission" date="2020-05" db="EMBL/GenBank/DDBJ databases">
        <authorList>
            <person name="Kim H.-S."/>
            <person name="Proctor R.H."/>
            <person name="Brown D.W."/>
        </authorList>
    </citation>
    <scope>NUCLEOTIDE SEQUENCE</scope>
    <source>
        <strain evidence="1">NRRL 22465</strain>
    </source>
</reference>
<proteinExistence type="predicted"/>
<dbReference type="AlphaFoldDB" id="A0A8H4UJR3"/>
<keyword evidence="2" id="KW-1185">Reference proteome</keyword>
<dbReference type="EMBL" id="JABEYC010000429">
    <property type="protein sequence ID" value="KAF4977609.1"/>
    <property type="molecule type" value="Genomic_DNA"/>
</dbReference>
<name>A0A8H4UJR3_9HYPO</name>
<reference evidence="1" key="1">
    <citation type="journal article" date="2020" name="BMC Genomics">
        <title>Correction to: Identification and distribution of gene clusters required for synthesis of sphingolipid metabolism inhibitors in diverse species of the filamentous fungus Fusarium.</title>
        <authorList>
            <person name="Kim H.S."/>
            <person name="Lohmar J.M."/>
            <person name="Busman M."/>
            <person name="Brown D.W."/>
            <person name="Naumann T.A."/>
            <person name="Divon H.H."/>
            <person name="Lysoe E."/>
            <person name="Uhlig S."/>
            <person name="Proctor R.H."/>
        </authorList>
    </citation>
    <scope>NUCLEOTIDE SEQUENCE</scope>
    <source>
        <strain evidence="1">NRRL 22465</strain>
    </source>
</reference>
<evidence type="ECO:0000313" key="1">
    <source>
        <dbReference type="EMBL" id="KAF4977609.1"/>
    </source>
</evidence>
<protein>
    <submittedName>
        <fullName evidence="1">Uncharacterized protein</fullName>
    </submittedName>
</protein>
<dbReference type="OrthoDB" id="5364171at2759"/>